<dbReference type="AlphaFoldDB" id="A0A9D4JP29"/>
<reference evidence="2" key="2">
    <citation type="submission" date="2020-11" db="EMBL/GenBank/DDBJ databases">
        <authorList>
            <person name="McCartney M.A."/>
            <person name="Auch B."/>
            <person name="Kono T."/>
            <person name="Mallez S."/>
            <person name="Becker A."/>
            <person name="Gohl D.M."/>
            <person name="Silverstein K.A.T."/>
            <person name="Koren S."/>
            <person name="Bechman K.B."/>
            <person name="Herman A."/>
            <person name="Abrahante J.E."/>
            <person name="Garbe J."/>
        </authorList>
    </citation>
    <scope>NUCLEOTIDE SEQUENCE</scope>
    <source>
        <strain evidence="2">Duluth1</strain>
        <tissue evidence="2">Whole animal</tissue>
    </source>
</reference>
<accession>A0A9D4JP29</accession>
<comment type="caution">
    <text evidence="2">The sequence shown here is derived from an EMBL/GenBank/DDBJ whole genome shotgun (WGS) entry which is preliminary data.</text>
</comment>
<reference evidence="2" key="1">
    <citation type="journal article" date="2019" name="bioRxiv">
        <title>The Genome of the Zebra Mussel, Dreissena polymorpha: A Resource for Invasive Species Research.</title>
        <authorList>
            <person name="McCartney M.A."/>
            <person name="Auch B."/>
            <person name="Kono T."/>
            <person name="Mallez S."/>
            <person name="Zhang Y."/>
            <person name="Obille A."/>
            <person name="Becker A."/>
            <person name="Abrahante J.E."/>
            <person name="Garbe J."/>
            <person name="Badalamenti J.P."/>
            <person name="Herman A."/>
            <person name="Mangelson H."/>
            <person name="Liachko I."/>
            <person name="Sullivan S."/>
            <person name="Sone E.D."/>
            <person name="Koren S."/>
            <person name="Silverstein K.A.T."/>
            <person name="Beckman K.B."/>
            <person name="Gohl D.M."/>
        </authorList>
    </citation>
    <scope>NUCLEOTIDE SEQUENCE</scope>
    <source>
        <strain evidence="2">Duluth1</strain>
        <tissue evidence="2">Whole animal</tissue>
    </source>
</reference>
<feature type="compositionally biased region" description="Basic and acidic residues" evidence="1">
    <location>
        <begin position="61"/>
        <end position="70"/>
    </location>
</feature>
<dbReference type="Proteomes" id="UP000828390">
    <property type="component" value="Unassembled WGS sequence"/>
</dbReference>
<keyword evidence="3" id="KW-1185">Reference proteome</keyword>
<sequence length="70" mass="7597">MTWLLILRTSRVKSISPIDRSYSSGSKITHSRPASTSTSTRVSSTAEPPTVAMPTPTPPRPNKDRVNQCG</sequence>
<dbReference type="EMBL" id="JAIWYP010000005">
    <property type="protein sequence ID" value="KAH3819260.1"/>
    <property type="molecule type" value="Genomic_DNA"/>
</dbReference>
<proteinExistence type="predicted"/>
<name>A0A9D4JP29_DREPO</name>
<gene>
    <name evidence="2" type="ORF">DPMN_120994</name>
</gene>
<protein>
    <submittedName>
        <fullName evidence="2">Uncharacterized protein</fullName>
    </submittedName>
</protein>
<evidence type="ECO:0000313" key="2">
    <source>
        <dbReference type="EMBL" id="KAH3819260.1"/>
    </source>
</evidence>
<evidence type="ECO:0000313" key="3">
    <source>
        <dbReference type="Proteomes" id="UP000828390"/>
    </source>
</evidence>
<evidence type="ECO:0000256" key="1">
    <source>
        <dbReference type="SAM" id="MobiDB-lite"/>
    </source>
</evidence>
<organism evidence="2 3">
    <name type="scientific">Dreissena polymorpha</name>
    <name type="common">Zebra mussel</name>
    <name type="synonym">Mytilus polymorpha</name>
    <dbReference type="NCBI Taxonomy" id="45954"/>
    <lineage>
        <taxon>Eukaryota</taxon>
        <taxon>Metazoa</taxon>
        <taxon>Spiralia</taxon>
        <taxon>Lophotrochozoa</taxon>
        <taxon>Mollusca</taxon>
        <taxon>Bivalvia</taxon>
        <taxon>Autobranchia</taxon>
        <taxon>Heteroconchia</taxon>
        <taxon>Euheterodonta</taxon>
        <taxon>Imparidentia</taxon>
        <taxon>Neoheterodontei</taxon>
        <taxon>Myida</taxon>
        <taxon>Dreissenoidea</taxon>
        <taxon>Dreissenidae</taxon>
        <taxon>Dreissena</taxon>
    </lineage>
</organism>
<feature type="region of interest" description="Disordered" evidence="1">
    <location>
        <begin position="17"/>
        <end position="70"/>
    </location>
</feature>
<feature type="compositionally biased region" description="Low complexity" evidence="1">
    <location>
        <begin position="31"/>
        <end position="54"/>
    </location>
</feature>